<comment type="caution">
    <text evidence="3">The sequence shown here is derived from an EMBL/GenBank/DDBJ whole genome shotgun (WGS) entry which is preliminary data.</text>
</comment>
<evidence type="ECO:0000313" key="3">
    <source>
        <dbReference type="EMBL" id="KAL0272942.1"/>
    </source>
</evidence>
<reference evidence="3" key="1">
    <citation type="journal article" date="2024" name="Gigascience">
        <title>Chromosome-level genome of the poultry shaft louse Menopon gallinae provides insight into the host-switching and adaptive evolution of parasitic lice.</title>
        <authorList>
            <person name="Xu Y."/>
            <person name="Ma L."/>
            <person name="Liu S."/>
            <person name="Liang Y."/>
            <person name="Liu Q."/>
            <person name="He Z."/>
            <person name="Tian L."/>
            <person name="Duan Y."/>
            <person name="Cai W."/>
            <person name="Li H."/>
            <person name="Song F."/>
        </authorList>
    </citation>
    <scope>NUCLEOTIDE SEQUENCE</scope>
    <source>
        <strain evidence="3">Cailab_2023a</strain>
    </source>
</reference>
<dbReference type="AlphaFoldDB" id="A0AAW2HT46"/>
<dbReference type="EMBL" id="JARGDH010000003">
    <property type="protein sequence ID" value="KAL0272942.1"/>
    <property type="molecule type" value="Genomic_DNA"/>
</dbReference>
<gene>
    <name evidence="3" type="ORF">PYX00_005743</name>
</gene>
<dbReference type="GO" id="GO:0062129">
    <property type="term" value="C:chitin-based extracellular matrix"/>
    <property type="evidence" value="ECO:0007669"/>
    <property type="project" value="TreeGrafter"/>
</dbReference>
<protein>
    <submittedName>
        <fullName evidence="3">Uncharacterized protein</fullName>
    </submittedName>
</protein>
<dbReference type="PROSITE" id="PS00233">
    <property type="entry name" value="CHIT_BIND_RR_1"/>
    <property type="match status" value="1"/>
</dbReference>
<dbReference type="PROSITE" id="PS51155">
    <property type="entry name" value="CHIT_BIND_RR_2"/>
    <property type="match status" value="1"/>
</dbReference>
<dbReference type="PANTHER" id="PTHR10380:SF240">
    <property type="match status" value="1"/>
</dbReference>
<accession>A0AAW2HT46</accession>
<proteinExistence type="predicted"/>
<sequence>MYGMDGPNSYKFGYDTGKGDNRHFRFEERDSDGKIRGHYGYLDNEGKMRIMKYEADPETGFHAGPVDYPEDESNNN</sequence>
<organism evidence="3">
    <name type="scientific">Menopon gallinae</name>
    <name type="common">poultry shaft louse</name>
    <dbReference type="NCBI Taxonomy" id="328185"/>
    <lineage>
        <taxon>Eukaryota</taxon>
        <taxon>Metazoa</taxon>
        <taxon>Ecdysozoa</taxon>
        <taxon>Arthropoda</taxon>
        <taxon>Hexapoda</taxon>
        <taxon>Insecta</taxon>
        <taxon>Pterygota</taxon>
        <taxon>Neoptera</taxon>
        <taxon>Paraneoptera</taxon>
        <taxon>Psocodea</taxon>
        <taxon>Troctomorpha</taxon>
        <taxon>Phthiraptera</taxon>
        <taxon>Amblycera</taxon>
        <taxon>Menoponidae</taxon>
        <taxon>Menopon</taxon>
    </lineage>
</organism>
<dbReference type="PRINTS" id="PR00947">
    <property type="entry name" value="CUTICLE"/>
</dbReference>
<keyword evidence="1 2" id="KW-0193">Cuticle</keyword>
<dbReference type="GO" id="GO:0008010">
    <property type="term" value="F:structural constituent of chitin-based larval cuticle"/>
    <property type="evidence" value="ECO:0007669"/>
    <property type="project" value="TreeGrafter"/>
</dbReference>
<evidence type="ECO:0000256" key="2">
    <source>
        <dbReference type="PROSITE-ProRule" id="PRU00497"/>
    </source>
</evidence>
<dbReference type="Pfam" id="PF00379">
    <property type="entry name" value="Chitin_bind_4"/>
    <property type="match status" value="1"/>
</dbReference>
<name>A0AAW2HT46_9NEOP</name>
<dbReference type="InterPro" id="IPR031311">
    <property type="entry name" value="CHIT_BIND_RR_consensus"/>
</dbReference>
<dbReference type="PANTHER" id="PTHR10380">
    <property type="entry name" value="CUTICLE PROTEIN"/>
    <property type="match status" value="1"/>
</dbReference>
<evidence type="ECO:0000256" key="1">
    <source>
        <dbReference type="ARBA" id="ARBA00022460"/>
    </source>
</evidence>
<dbReference type="InterPro" id="IPR050468">
    <property type="entry name" value="Cuticle_Struct_Prot"/>
</dbReference>
<dbReference type="InterPro" id="IPR000618">
    <property type="entry name" value="Insect_cuticle"/>
</dbReference>